<dbReference type="AlphaFoldDB" id="A0A9P1NC45"/>
<evidence type="ECO:0000313" key="1">
    <source>
        <dbReference type="EMBL" id="CAI5456102.1"/>
    </source>
</evidence>
<evidence type="ECO:0000313" key="2">
    <source>
        <dbReference type="Proteomes" id="UP001152747"/>
    </source>
</evidence>
<gene>
    <name evidence="1" type="ORF">CAMP_LOCUS18739</name>
</gene>
<organism evidence="1 2">
    <name type="scientific">Caenorhabditis angaria</name>
    <dbReference type="NCBI Taxonomy" id="860376"/>
    <lineage>
        <taxon>Eukaryota</taxon>
        <taxon>Metazoa</taxon>
        <taxon>Ecdysozoa</taxon>
        <taxon>Nematoda</taxon>
        <taxon>Chromadorea</taxon>
        <taxon>Rhabditida</taxon>
        <taxon>Rhabditina</taxon>
        <taxon>Rhabditomorpha</taxon>
        <taxon>Rhabditoidea</taxon>
        <taxon>Rhabditidae</taxon>
        <taxon>Peloderinae</taxon>
        <taxon>Caenorhabditis</taxon>
    </lineage>
</organism>
<reference evidence="1" key="1">
    <citation type="submission" date="2022-11" db="EMBL/GenBank/DDBJ databases">
        <authorList>
            <person name="Kikuchi T."/>
        </authorList>
    </citation>
    <scope>NUCLEOTIDE SEQUENCE</scope>
    <source>
        <strain evidence="1">PS1010</strain>
    </source>
</reference>
<name>A0A9P1NC45_9PELO</name>
<dbReference type="EMBL" id="CANHGI010000006">
    <property type="protein sequence ID" value="CAI5456102.1"/>
    <property type="molecule type" value="Genomic_DNA"/>
</dbReference>
<dbReference type="Proteomes" id="UP001152747">
    <property type="component" value="Unassembled WGS sequence"/>
</dbReference>
<sequence length="73" mass="8688">MIDFRLEQSKNHYQHRDGRNIRRHFAEAISSDWRQANRLGKQEMISSNATQDIQSTTSCRGAKNDNYYYNFCI</sequence>
<protein>
    <submittedName>
        <fullName evidence="1">Uncharacterized protein</fullName>
    </submittedName>
</protein>
<accession>A0A9P1NC45</accession>
<keyword evidence="2" id="KW-1185">Reference proteome</keyword>
<proteinExistence type="predicted"/>
<comment type="caution">
    <text evidence="1">The sequence shown here is derived from an EMBL/GenBank/DDBJ whole genome shotgun (WGS) entry which is preliminary data.</text>
</comment>